<evidence type="ECO:0000313" key="2">
    <source>
        <dbReference type="Proteomes" id="UP001139981"/>
    </source>
</evidence>
<dbReference type="Proteomes" id="UP001139981">
    <property type="component" value="Unassembled WGS sequence"/>
</dbReference>
<organism evidence="1 2">
    <name type="scientific">Coemansia aciculifera</name>
    <dbReference type="NCBI Taxonomy" id="417176"/>
    <lineage>
        <taxon>Eukaryota</taxon>
        <taxon>Fungi</taxon>
        <taxon>Fungi incertae sedis</taxon>
        <taxon>Zoopagomycota</taxon>
        <taxon>Kickxellomycotina</taxon>
        <taxon>Kickxellomycetes</taxon>
        <taxon>Kickxellales</taxon>
        <taxon>Kickxellaceae</taxon>
        <taxon>Coemansia</taxon>
    </lineage>
</organism>
<proteinExistence type="predicted"/>
<protein>
    <submittedName>
        <fullName evidence="1">Vacuolar inheritance and morphology protein</fullName>
    </submittedName>
</protein>
<dbReference type="EMBL" id="JANBVB010002127">
    <property type="protein sequence ID" value="KAJ2887907.1"/>
    <property type="molecule type" value="Genomic_DNA"/>
</dbReference>
<name>A0ACC1LWT7_9FUNG</name>
<comment type="caution">
    <text evidence="1">The sequence shown here is derived from an EMBL/GenBank/DDBJ whole genome shotgun (WGS) entry which is preliminary data.</text>
</comment>
<reference evidence="1" key="1">
    <citation type="submission" date="2022-07" db="EMBL/GenBank/DDBJ databases">
        <title>Phylogenomic reconstructions and comparative analyses of Kickxellomycotina fungi.</title>
        <authorList>
            <person name="Reynolds N.K."/>
            <person name="Stajich J.E."/>
            <person name="Barry K."/>
            <person name="Grigoriev I.V."/>
            <person name="Crous P."/>
            <person name="Smith M.E."/>
        </authorList>
    </citation>
    <scope>NUCLEOTIDE SEQUENCE</scope>
    <source>
        <strain evidence="1">CBS 190363</strain>
    </source>
</reference>
<keyword evidence="2" id="KW-1185">Reference proteome</keyword>
<sequence>MGNTSGDRRDSSEIGRTGSTGGGAVPTGSYGLAYSSSATAQAGSGSINNNNSGGSSSNPRMGKRAGRPARGGGLNSASVNANTNSGGAGHRFSVLTQSNNDYGMTSEESDMDGEPAGLRSTYSNQYSRRNSRRLQSNVYYGSSEENPETTPLFRRHQSQQRKRTTTVAQALRALLYSILLLTALFVVVALFNFTSAPLVDVEAIRVSNILATEKELLFILHIQSTNPNIREVLIERAEIGVFAAAAIANNTTTVVGNALMANETEPAILLGNVYELSDPMRFAPGSLGKPATDLKTTQISIHHPGASLGGGAGGDDDENSDAAKWRRLLKGPYDLTVRGTLQYTLWQRNYAARICISKLANLPTDNSTALDFTTAAGLGCDENDDDDTITLPRPPAPPFWRMVHQLLGAL</sequence>
<evidence type="ECO:0000313" key="1">
    <source>
        <dbReference type="EMBL" id="KAJ2887907.1"/>
    </source>
</evidence>
<accession>A0ACC1LWT7</accession>
<gene>
    <name evidence="1" type="primary">VAC7</name>
    <name evidence="1" type="ORF">IWW38_005042</name>
</gene>